<accession>A0A505D6H9</accession>
<dbReference type="EMBL" id="VCHX02000176">
    <property type="protein sequence ID" value="TPQ18437.1"/>
    <property type="molecule type" value="Genomic_DNA"/>
</dbReference>
<keyword evidence="3" id="KW-1185">Reference proteome</keyword>
<feature type="compositionally biased region" description="Low complexity" evidence="1">
    <location>
        <begin position="103"/>
        <end position="125"/>
    </location>
</feature>
<evidence type="ECO:0000313" key="2">
    <source>
        <dbReference type="EMBL" id="TPQ18437.1"/>
    </source>
</evidence>
<feature type="compositionally biased region" description="Low complexity" evidence="1">
    <location>
        <begin position="50"/>
        <end position="90"/>
    </location>
</feature>
<gene>
    <name evidence="2" type="ORF">FGD71_031330</name>
</gene>
<name>A0A505D6H9_9ACTN</name>
<protein>
    <submittedName>
        <fullName evidence="2">Uncharacterized protein</fullName>
    </submittedName>
</protein>
<dbReference type="RefSeq" id="WP_140935988.1">
    <property type="nucleotide sequence ID" value="NZ_QXMJ01000176.1"/>
</dbReference>
<reference evidence="2 3" key="1">
    <citation type="submission" date="2019-06" db="EMBL/GenBank/DDBJ databases">
        <title>Streptomyces sporangiiformans sp. nov., a novel actinomycete isolated from soil in Mount Song.</title>
        <authorList>
            <person name="Han L."/>
        </authorList>
    </citation>
    <scope>NUCLEOTIDE SEQUENCE [LARGE SCALE GENOMIC DNA]</scope>
    <source>
        <strain evidence="2 3">NEAU-SSA 1</strain>
    </source>
</reference>
<feature type="region of interest" description="Disordered" evidence="1">
    <location>
        <begin position="41"/>
        <end position="127"/>
    </location>
</feature>
<sequence>MMTNHRRTGRPLRVRVLSVVLPLCLGTVLAWAFVWNEGDDGNRGNEGADARATTAARTSASAAALTATPAKRATPAPPGGTAAPESASSAGRAKSTDGKPDSSKSPQSPAAHAAADPAAAGKPGSHGAVARDVRLKATPQQLGVWVAAAITNHGDGPADYEVTVRVTGPGGFSAEGKFRADRLAPEAQGGGGLLFADRDGAPVPTEPTATVVDITRRPAAR</sequence>
<comment type="caution">
    <text evidence="2">The sequence shown here is derived from an EMBL/GenBank/DDBJ whole genome shotgun (WGS) entry which is preliminary data.</text>
</comment>
<organism evidence="2 3">
    <name type="scientific">Streptomyces sporangiiformans</name>
    <dbReference type="NCBI Taxonomy" id="2315329"/>
    <lineage>
        <taxon>Bacteria</taxon>
        <taxon>Bacillati</taxon>
        <taxon>Actinomycetota</taxon>
        <taxon>Actinomycetes</taxon>
        <taxon>Kitasatosporales</taxon>
        <taxon>Streptomycetaceae</taxon>
        <taxon>Streptomyces</taxon>
    </lineage>
</organism>
<evidence type="ECO:0000313" key="3">
    <source>
        <dbReference type="Proteomes" id="UP000317378"/>
    </source>
</evidence>
<dbReference type="Proteomes" id="UP000317378">
    <property type="component" value="Unassembled WGS sequence"/>
</dbReference>
<evidence type="ECO:0000256" key="1">
    <source>
        <dbReference type="SAM" id="MobiDB-lite"/>
    </source>
</evidence>
<proteinExistence type="predicted"/>
<dbReference type="AlphaFoldDB" id="A0A505D6H9"/>